<dbReference type="EMBL" id="LQZD01000443">
    <property type="protein sequence ID" value="KXU10727.1"/>
    <property type="molecule type" value="Genomic_DNA"/>
</dbReference>
<reference evidence="1 3" key="1">
    <citation type="submission" date="2016-01" db="EMBL/GenBank/DDBJ databases">
        <title>Highly variable Streptococcus oralis are common among viridans streptococci isolated from primates.</title>
        <authorList>
            <person name="Denapaite D."/>
            <person name="Rieger M."/>
            <person name="Koendgen S."/>
            <person name="Brueckner R."/>
            <person name="Ochigava I."/>
            <person name="Kappeler P."/>
            <person name="Maetz-Rensing K."/>
            <person name="Leendertz F."/>
            <person name="Hakenbeck R."/>
        </authorList>
    </citation>
    <scope>NUCLEOTIDE SEQUENCE [LARGE SCALE GENOMIC DNA]</scope>
    <source>
        <strain evidence="1 3">DD22</strain>
    </source>
</reference>
<dbReference type="PATRIC" id="fig|28037.238.peg.2240"/>
<dbReference type="Proteomes" id="UP000278653">
    <property type="component" value="Unassembled WGS sequence"/>
</dbReference>
<evidence type="ECO:0000313" key="2">
    <source>
        <dbReference type="EMBL" id="RSI61775.1"/>
    </source>
</evidence>
<evidence type="ECO:0008006" key="5">
    <source>
        <dbReference type="Google" id="ProtNLM"/>
    </source>
</evidence>
<evidence type="ECO:0000313" key="4">
    <source>
        <dbReference type="Proteomes" id="UP000278653"/>
    </source>
</evidence>
<dbReference type="Proteomes" id="UP000070779">
    <property type="component" value="Unassembled WGS sequence"/>
</dbReference>
<evidence type="ECO:0000313" key="3">
    <source>
        <dbReference type="Proteomes" id="UP000070779"/>
    </source>
</evidence>
<accession>A0A139R7J6</accession>
<proteinExistence type="predicted"/>
<gene>
    <name evidence="2" type="ORF">D8865_03915</name>
    <name evidence="1" type="ORF">SMIDD22_01897</name>
</gene>
<reference evidence="2 4" key="2">
    <citation type="submission" date="2018-11" db="EMBL/GenBank/DDBJ databases">
        <title>Species Designations Belie Phenotypic and Genotypic Heterogeneity in Oral Streptococci.</title>
        <authorList>
            <person name="Velsko I."/>
        </authorList>
    </citation>
    <scope>NUCLEOTIDE SEQUENCE [LARGE SCALE GENOMIC DNA]</scope>
    <source>
        <strain evidence="2 4">BCC15</strain>
    </source>
</reference>
<protein>
    <recommendedName>
        <fullName evidence="5">Phage protein</fullName>
    </recommendedName>
</protein>
<organism evidence="1 3">
    <name type="scientific">Streptococcus mitis</name>
    <dbReference type="NCBI Taxonomy" id="28037"/>
    <lineage>
        <taxon>Bacteria</taxon>
        <taxon>Bacillati</taxon>
        <taxon>Bacillota</taxon>
        <taxon>Bacilli</taxon>
        <taxon>Lactobacillales</taxon>
        <taxon>Streptococcaceae</taxon>
        <taxon>Streptococcus</taxon>
        <taxon>Streptococcus mitis group</taxon>
    </lineage>
</organism>
<dbReference type="EMBL" id="RJNH01000003">
    <property type="protein sequence ID" value="RSI61775.1"/>
    <property type="molecule type" value="Genomic_DNA"/>
</dbReference>
<dbReference type="RefSeq" id="WP_061865004.1">
    <property type="nucleotide sequence ID" value="NZ_RJNH01000003.1"/>
</dbReference>
<sequence length="90" mass="10008">MTNYKEKHRFSYKFENTEHAKANKIADVASIAIHGYFMGTGESPVTETTISGDGTITVDYQGRTAMGEALKRICLGFANYYEQDTEGEEA</sequence>
<name>A0A139R7J6_STRMT</name>
<evidence type="ECO:0000313" key="1">
    <source>
        <dbReference type="EMBL" id="KXU10727.1"/>
    </source>
</evidence>
<dbReference type="AlphaFoldDB" id="A0A139R7J6"/>
<comment type="caution">
    <text evidence="1">The sequence shown here is derived from an EMBL/GenBank/DDBJ whole genome shotgun (WGS) entry which is preliminary data.</text>
</comment>